<dbReference type="AlphaFoldDB" id="A0A1Y6CH83"/>
<gene>
    <name evidence="2" type="ORF">SAMN05428998_1193</name>
</gene>
<organism evidence="2 3">
    <name type="scientific">Tistlia consotensis USBA 355</name>
    <dbReference type="NCBI Taxonomy" id="560819"/>
    <lineage>
        <taxon>Bacteria</taxon>
        <taxon>Pseudomonadati</taxon>
        <taxon>Pseudomonadota</taxon>
        <taxon>Alphaproteobacteria</taxon>
        <taxon>Rhodospirillales</taxon>
        <taxon>Rhodovibrionaceae</taxon>
        <taxon>Tistlia</taxon>
    </lineage>
</organism>
<dbReference type="EMBL" id="FWZX01000019">
    <property type="protein sequence ID" value="SMF53147.1"/>
    <property type="molecule type" value="Genomic_DNA"/>
</dbReference>
<dbReference type="InterPro" id="IPR032557">
    <property type="entry name" value="DUF4935"/>
</dbReference>
<dbReference type="Pfam" id="PF16289">
    <property type="entry name" value="PIN_12"/>
    <property type="match status" value="1"/>
</dbReference>
<proteinExistence type="predicted"/>
<protein>
    <recommendedName>
        <fullName evidence="1">DUF4935 domain-containing protein</fullName>
    </recommendedName>
</protein>
<sequence>MLCIDTCSVLDIMRDPTRDELKPHERKAAIDLLDRLENGDLVCLIAEQVELEFNEHDQTVQDEARRAIRKLREKVERVNQIYGTFLPAISISLTHLDALVAPARQIVQRWLNASTLVPGSTDALIRAMDRVNRNVAPARKGKDSVKDCLVLETYLGAMADLRGAGLPATAVFLSSNSKEYLGETNVLKTDLQADFARMNMAYATNMAQAKVTLGF</sequence>
<name>A0A1Y6CH83_9PROT</name>
<evidence type="ECO:0000313" key="3">
    <source>
        <dbReference type="Proteomes" id="UP000192917"/>
    </source>
</evidence>
<evidence type="ECO:0000313" key="2">
    <source>
        <dbReference type="EMBL" id="SMF53147.1"/>
    </source>
</evidence>
<accession>A0A1Y6CH83</accession>
<feature type="domain" description="DUF4935" evidence="1">
    <location>
        <begin position="2"/>
        <end position="180"/>
    </location>
</feature>
<dbReference type="Proteomes" id="UP000192917">
    <property type="component" value="Unassembled WGS sequence"/>
</dbReference>
<reference evidence="2 3" key="1">
    <citation type="submission" date="2017-04" db="EMBL/GenBank/DDBJ databases">
        <authorList>
            <person name="Afonso C.L."/>
            <person name="Miller P.J."/>
            <person name="Scott M.A."/>
            <person name="Spackman E."/>
            <person name="Goraichik I."/>
            <person name="Dimitrov K.M."/>
            <person name="Suarez D.L."/>
            <person name="Swayne D.E."/>
        </authorList>
    </citation>
    <scope>NUCLEOTIDE SEQUENCE [LARGE SCALE GENOMIC DNA]</scope>
    <source>
        <strain evidence="2 3">USBA 355</strain>
    </source>
</reference>
<dbReference type="RefSeq" id="WP_085124504.1">
    <property type="nucleotide sequence ID" value="NZ_FWZX01000019.1"/>
</dbReference>
<evidence type="ECO:0000259" key="1">
    <source>
        <dbReference type="Pfam" id="PF16289"/>
    </source>
</evidence>
<keyword evidence="3" id="KW-1185">Reference proteome</keyword>